<dbReference type="PANTHER" id="PTHR43364:SF4">
    <property type="entry name" value="NAD(P)-LINKED OXIDOREDUCTASE SUPERFAMILY PROTEIN"/>
    <property type="match status" value="1"/>
</dbReference>
<sequence length="331" mass="36777">MRLVPLGRTGLKVSQLCLGTLTFGLQCDEKQSHHILDKAVEGGINFIDTANVYPLGRDMGLSGRGRTEEIIGTWLPGRRDEVVLATKCSSDIGPLPWQQGSSRRSIRTAVEGSLRRLQTDYVDVLQLHRPDPDTPIDETLEALDALVRAGKVLYVGCSNFYAYQVARAIGRSEVRDLVRLDTVQPRYNLLFRQVERELFPLCAQEEVAVIPYNPLAGGLLSGKHSREQATEGSRFTLGKVGAGYRDRYWHEREFATIDALRPVAADAGLSLSTMAIAWVMHNPVVCAPIVGVSRIEQLTDVLAAIDVVLDPELLKRLDDLTREYRRGDDAR</sequence>
<dbReference type="Proteomes" id="UP001059617">
    <property type="component" value="Chromosome"/>
</dbReference>
<evidence type="ECO:0000259" key="2">
    <source>
        <dbReference type="Pfam" id="PF00248"/>
    </source>
</evidence>
<evidence type="ECO:0000256" key="1">
    <source>
        <dbReference type="ARBA" id="ARBA00023002"/>
    </source>
</evidence>
<dbReference type="PANTHER" id="PTHR43364">
    <property type="entry name" value="NADH-SPECIFIC METHYLGLYOXAL REDUCTASE-RELATED"/>
    <property type="match status" value="1"/>
</dbReference>
<reference evidence="3" key="2">
    <citation type="submission" date="2022-09" db="EMBL/GenBank/DDBJ databases">
        <title>Biosynthetic gene clusters of Dactylosporangioum fulvum.</title>
        <authorList>
            <person name="Caradec T."/>
        </authorList>
    </citation>
    <scope>NUCLEOTIDE SEQUENCE</scope>
    <source>
        <strain evidence="3">NRRL B-16292</strain>
    </source>
</reference>
<dbReference type="Gene3D" id="3.20.20.100">
    <property type="entry name" value="NADP-dependent oxidoreductase domain"/>
    <property type="match status" value="1"/>
</dbReference>
<dbReference type="InterPro" id="IPR036812">
    <property type="entry name" value="NAD(P)_OxRdtase_dom_sf"/>
</dbReference>
<dbReference type="InterPro" id="IPR023210">
    <property type="entry name" value="NADP_OxRdtase_dom"/>
</dbReference>
<evidence type="ECO:0000313" key="4">
    <source>
        <dbReference type="Proteomes" id="UP001059617"/>
    </source>
</evidence>
<organism evidence="3 4">
    <name type="scientific">Dactylosporangium fulvum</name>
    <dbReference type="NCBI Taxonomy" id="53359"/>
    <lineage>
        <taxon>Bacteria</taxon>
        <taxon>Bacillati</taxon>
        <taxon>Actinomycetota</taxon>
        <taxon>Actinomycetes</taxon>
        <taxon>Micromonosporales</taxon>
        <taxon>Micromonosporaceae</taxon>
        <taxon>Dactylosporangium</taxon>
    </lineage>
</organism>
<dbReference type="EMBL" id="CP073720">
    <property type="protein sequence ID" value="UWP80238.1"/>
    <property type="molecule type" value="Genomic_DNA"/>
</dbReference>
<dbReference type="RefSeq" id="WP_259857996.1">
    <property type="nucleotide sequence ID" value="NZ_BAAAST010000007.1"/>
</dbReference>
<proteinExistence type="predicted"/>
<reference evidence="3" key="1">
    <citation type="submission" date="2021-04" db="EMBL/GenBank/DDBJ databases">
        <authorList>
            <person name="Hartkoorn R.C."/>
            <person name="Beaudoing E."/>
            <person name="Hot D."/>
        </authorList>
    </citation>
    <scope>NUCLEOTIDE SEQUENCE</scope>
    <source>
        <strain evidence="3">NRRL B-16292</strain>
    </source>
</reference>
<accession>A0ABY5VR33</accession>
<dbReference type="Pfam" id="PF00248">
    <property type="entry name" value="Aldo_ket_red"/>
    <property type="match status" value="1"/>
</dbReference>
<keyword evidence="4" id="KW-1185">Reference proteome</keyword>
<keyword evidence="1" id="KW-0560">Oxidoreductase</keyword>
<protein>
    <submittedName>
        <fullName evidence="3">Aldo/keto reductase</fullName>
    </submittedName>
</protein>
<dbReference type="SUPFAM" id="SSF51430">
    <property type="entry name" value="NAD(P)-linked oxidoreductase"/>
    <property type="match status" value="1"/>
</dbReference>
<feature type="domain" description="NADP-dependent oxidoreductase" evidence="2">
    <location>
        <begin position="16"/>
        <end position="320"/>
    </location>
</feature>
<name>A0ABY5VR33_9ACTN</name>
<dbReference type="InterPro" id="IPR050523">
    <property type="entry name" value="AKR_Detox_Biosynth"/>
</dbReference>
<gene>
    <name evidence="3" type="ORF">Dfulv_34465</name>
</gene>
<evidence type="ECO:0000313" key="3">
    <source>
        <dbReference type="EMBL" id="UWP80238.1"/>
    </source>
</evidence>